<dbReference type="AlphaFoldDB" id="A0A3R9YL35"/>
<dbReference type="Proteomes" id="UP000274661">
    <property type="component" value="Unassembled WGS sequence"/>
</dbReference>
<dbReference type="SMART" id="SM00448">
    <property type="entry name" value="REC"/>
    <property type="match status" value="1"/>
</dbReference>
<organism evidence="7 8">
    <name type="scientific">Sphingomonas ginkgonis</name>
    <dbReference type="NCBI Taxonomy" id="2315330"/>
    <lineage>
        <taxon>Bacteria</taxon>
        <taxon>Pseudomonadati</taxon>
        <taxon>Pseudomonadota</taxon>
        <taxon>Alphaproteobacteria</taxon>
        <taxon>Sphingomonadales</taxon>
        <taxon>Sphingomonadaceae</taxon>
        <taxon>Sphingomonas</taxon>
    </lineage>
</organism>
<dbReference type="GO" id="GO:0006355">
    <property type="term" value="P:regulation of DNA-templated transcription"/>
    <property type="evidence" value="ECO:0007669"/>
    <property type="project" value="InterPro"/>
</dbReference>
<dbReference type="EMBL" id="RWJF01000001">
    <property type="protein sequence ID" value="RST32266.1"/>
    <property type="molecule type" value="Genomic_DNA"/>
</dbReference>
<keyword evidence="3" id="KW-0804">Transcription</keyword>
<dbReference type="InterPro" id="IPR000792">
    <property type="entry name" value="Tscrpt_reg_LuxR_C"/>
</dbReference>
<keyword evidence="2 7" id="KW-0238">DNA-binding</keyword>
<dbReference type="GO" id="GO:0003677">
    <property type="term" value="F:DNA binding"/>
    <property type="evidence" value="ECO:0007669"/>
    <property type="project" value="UniProtKB-KW"/>
</dbReference>
<sequence>MYVVDDDEDFRDSLIALIVSRDYQGDGFASAAAFVAAEPSLHPGVLLLDLRMPMRGGLDLLESGDIPLDRFAVIVLTGHGDVNNAVRSLKAGAVDFIEKPFASDALLDAIGTAQSLLGNRRAADETRRRAELQIKRLSPRERDVLKQLAAGESNKRIAANLGLSPRTVEMHRANMMDKLNVRSASEAVHIAVVAGILGDPGRDELG</sequence>
<feature type="domain" description="Response regulatory" evidence="6">
    <location>
        <begin position="1"/>
        <end position="114"/>
    </location>
</feature>
<evidence type="ECO:0000313" key="8">
    <source>
        <dbReference type="Proteomes" id="UP000274661"/>
    </source>
</evidence>
<dbReference type="SMART" id="SM00421">
    <property type="entry name" value="HTH_LUXR"/>
    <property type="match status" value="1"/>
</dbReference>
<dbReference type="InterPro" id="IPR001789">
    <property type="entry name" value="Sig_transdc_resp-reg_receiver"/>
</dbReference>
<dbReference type="GO" id="GO:0000160">
    <property type="term" value="P:phosphorelay signal transduction system"/>
    <property type="evidence" value="ECO:0007669"/>
    <property type="project" value="InterPro"/>
</dbReference>
<dbReference type="OrthoDB" id="9782655at2"/>
<dbReference type="PANTHER" id="PTHR44688:SF16">
    <property type="entry name" value="DNA-BINDING TRANSCRIPTIONAL ACTIVATOR DEVR_DOSR"/>
    <property type="match status" value="1"/>
</dbReference>
<dbReference type="CDD" id="cd06170">
    <property type="entry name" value="LuxR_C_like"/>
    <property type="match status" value="1"/>
</dbReference>
<dbReference type="InterPro" id="IPR036388">
    <property type="entry name" value="WH-like_DNA-bd_sf"/>
</dbReference>
<dbReference type="InterPro" id="IPR016032">
    <property type="entry name" value="Sig_transdc_resp-reg_C-effctor"/>
</dbReference>
<keyword evidence="4" id="KW-0597">Phosphoprotein</keyword>
<dbReference type="Gene3D" id="1.10.10.10">
    <property type="entry name" value="Winged helix-like DNA-binding domain superfamily/Winged helix DNA-binding domain"/>
    <property type="match status" value="1"/>
</dbReference>
<evidence type="ECO:0000313" key="7">
    <source>
        <dbReference type="EMBL" id="RST32266.1"/>
    </source>
</evidence>
<dbReference type="InterPro" id="IPR011006">
    <property type="entry name" value="CheY-like_superfamily"/>
</dbReference>
<proteinExistence type="predicted"/>
<dbReference type="SUPFAM" id="SSF46894">
    <property type="entry name" value="C-terminal effector domain of the bipartite response regulators"/>
    <property type="match status" value="1"/>
</dbReference>
<feature type="modified residue" description="4-aspartylphosphate" evidence="4">
    <location>
        <position position="49"/>
    </location>
</feature>
<dbReference type="Pfam" id="PF00072">
    <property type="entry name" value="Response_reg"/>
    <property type="match status" value="1"/>
</dbReference>
<evidence type="ECO:0000256" key="1">
    <source>
        <dbReference type="ARBA" id="ARBA00023015"/>
    </source>
</evidence>
<dbReference type="SUPFAM" id="SSF52172">
    <property type="entry name" value="CheY-like"/>
    <property type="match status" value="1"/>
</dbReference>
<keyword evidence="8" id="KW-1185">Reference proteome</keyword>
<dbReference type="PRINTS" id="PR00038">
    <property type="entry name" value="HTHLUXR"/>
</dbReference>
<evidence type="ECO:0000256" key="3">
    <source>
        <dbReference type="ARBA" id="ARBA00023163"/>
    </source>
</evidence>
<dbReference type="PANTHER" id="PTHR44688">
    <property type="entry name" value="DNA-BINDING TRANSCRIPTIONAL ACTIVATOR DEVR_DOSR"/>
    <property type="match status" value="1"/>
</dbReference>
<protein>
    <submittedName>
        <fullName evidence="7">DNA-binding response regulator</fullName>
    </submittedName>
</protein>
<gene>
    <name evidence="7" type="ORF">HMF7854_12550</name>
</gene>
<dbReference type="PROSITE" id="PS50043">
    <property type="entry name" value="HTH_LUXR_2"/>
    <property type="match status" value="1"/>
</dbReference>
<comment type="caution">
    <text evidence="7">The sequence shown here is derived from an EMBL/GenBank/DDBJ whole genome shotgun (WGS) entry which is preliminary data.</text>
</comment>
<dbReference type="Gene3D" id="3.40.50.2300">
    <property type="match status" value="1"/>
</dbReference>
<feature type="domain" description="HTH luxR-type" evidence="5">
    <location>
        <begin position="130"/>
        <end position="195"/>
    </location>
</feature>
<evidence type="ECO:0000259" key="5">
    <source>
        <dbReference type="PROSITE" id="PS50043"/>
    </source>
</evidence>
<dbReference type="Pfam" id="PF00196">
    <property type="entry name" value="GerE"/>
    <property type="match status" value="1"/>
</dbReference>
<dbReference type="PROSITE" id="PS00622">
    <property type="entry name" value="HTH_LUXR_1"/>
    <property type="match status" value="1"/>
</dbReference>
<reference evidence="7 8" key="1">
    <citation type="submission" date="2018-12" db="EMBL/GenBank/DDBJ databases">
        <title>Sphingomonas sp. HMF7854 Genome sequencing and assembly.</title>
        <authorList>
            <person name="Cha I."/>
            <person name="Kang H."/>
            <person name="Kim H."/>
            <person name="Kang J."/>
            <person name="Joh K."/>
        </authorList>
    </citation>
    <scope>NUCLEOTIDE SEQUENCE [LARGE SCALE GENOMIC DNA]</scope>
    <source>
        <strain evidence="7 8">HMF7854</strain>
    </source>
</reference>
<name>A0A3R9YL35_9SPHN</name>
<evidence type="ECO:0000256" key="4">
    <source>
        <dbReference type="PROSITE-ProRule" id="PRU00169"/>
    </source>
</evidence>
<evidence type="ECO:0000256" key="2">
    <source>
        <dbReference type="ARBA" id="ARBA00023125"/>
    </source>
</evidence>
<accession>A0A3R9YL35</accession>
<dbReference type="PROSITE" id="PS50110">
    <property type="entry name" value="RESPONSE_REGULATORY"/>
    <property type="match status" value="1"/>
</dbReference>
<keyword evidence="1" id="KW-0805">Transcription regulation</keyword>
<evidence type="ECO:0000259" key="6">
    <source>
        <dbReference type="PROSITE" id="PS50110"/>
    </source>
</evidence>